<evidence type="ECO:0000256" key="5">
    <source>
        <dbReference type="ARBA" id="ARBA00023136"/>
    </source>
</evidence>
<gene>
    <name evidence="7" type="ORF">GTPT_1969</name>
</gene>
<feature type="transmembrane region" description="Helical" evidence="6">
    <location>
        <begin position="34"/>
        <end position="58"/>
    </location>
</feature>
<evidence type="ECO:0000256" key="4">
    <source>
        <dbReference type="ARBA" id="ARBA00022989"/>
    </source>
</evidence>
<dbReference type="PANTHER" id="PTHR30177">
    <property type="entry name" value="GLYCINE BETAINE/L-PROLINE TRANSPORT SYSTEM PERMEASE PROTEIN PROW"/>
    <property type="match status" value="1"/>
</dbReference>
<proteinExistence type="predicted"/>
<protein>
    <submittedName>
        <fullName evidence="7">Binding-protein-dependent transport system inner membrane protein</fullName>
    </submittedName>
</protein>
<dbReference type="InterPro" id="IPR035906">
    <property type="entry name" value="MetI-like_sf"/>
</dbReference>
<dbReference type="AlphaFoldDB" id="A0A085JFD6"/>
<evidence type="ECO:0000256" key="6">
    <source>
        <dbReference type="SAM" id="Phobius"/>
    </source>
</evidence>
<evidence type="ECO:0000313" key="7">
    <source>
        <dbReference type="EMBL" id="KFD19182.1"/>
    </source>
</evidence>
<dbReference type="GO" id="GO:0031460">
    <property type="term" value="P:glycine betaine transport"/>
    <property type="evidence" value="ECO:0007669"/>
    <property type="project" value="TreeGrafter"/>
</dbReference>
<dbReference type="EMBL" id="JMPR01000033">
    <property type="protein sequence ID" value="KFD19182.1"/>
    <property type="molecule type" value="Genomic_DNA"/>
</dbReference>
<keyword evidence="5 6" id="KW-0472">Membrane</keyword>
<keyword evidence="4 6" id="KW-1133">Transmembrane helix</keyword>
<dbReference type="InterPro" id="IPR051204">
    <property type="entry name" value="ABC_transp_perm/SBD"/>
</dbReference>
<organism evidence="7 8">
    <name type="scientific">Tatumella ptyseos ATCC 33301</name>
    <dbReference type="NCBI Taxonomy" id="1005995"/>
    <lineage>
        <taxon>Bacteria</taxon>
        <taxon>Pseudomonadati</taxon>
        <taxon>Pseudomonadota</taxon>
        <taxon>Gammaproteobacteria</taxon>
        <taxon>Enterobacterales</taxon>
        <taxon>Erwiniaceae</taxon>
        <taxon>Tatumella</taxon>
    </lineage>
</organism>
<sequence>MEQLTTIFITTFHWLTDAAHWSGESGLLQRITEHAWYVSVSIVIATAIGVPVGIFLGYRPKITFLFINPFNTGHAIPSQGLILLFILLIGFNDVPIFIALVAMSIPPIVTNTYAGIFYADKRLCKSQAAMYRPHPRHTEAEAADIG</sequence>
<comment type="subcellular location">
    <subcellularLocation>
        <location evidence="1">Membrane</location>
        <topology evidence="1">Multi-pass membrane protein</topology>
    </subcellularLocation>
</comment>
<name>A0A085JFD6_9GAMM</name>
<evidence type="ECO:0000256" key="3">
    <source>
        <dbReference type="ARBA" id="ARBA00022692"/>
    </source>
</evidence>
<dbReference type="OrthoDB" id="9801163at2"/>
<keyword evidence="2" id="KW-0813">Transport</keyword>
<dbReference type="PANTHER" id="PTHR30177:SF33">
    <property type="entry name" value="POSSIBLE OSMOPROTECTANT (GLYCINE BETAINE_CARNITINE_CHOLINE_L-PROLINE) TRANSPORT INTEGRAL MEMBRANE PROTEIN ABC TRANSPORTER PROZ"/>
    <property type="match status" value="1"/>
</dbReference>
<comment type="caution">
    <text evidence="7">The sequence shown here is derived from an EMBL/GenBank/DDBJ whole genome shotgun (WGS) entry which is preliminary data.</text>
</comment>
<dbReference type="SUPFAM" id="SSF161098">
    <property type="entry name" value="MetI-like"/>
    <property type="match status" value="1"/>
</dbReference>
<feature type="transmembrane region" description="Helical" evidence="6">
    <location>
        <begin position="96"/>
        <end position="119"/>
    </location>
</feature>
<dbReference type="RefSeq" id="WP_051170736.1">
    <property type="nucleotide sequence ID" value="NZ_ATMJ01000018.1"/>
</dbReference>
<accession>A0A085JFD6</accession>
<dbReference type="eggNOG" id="COG1174">
    <property type="taxonomic scope" value="Bacteria"/>
</dbReference>
<dbReference type="GO" id="GO:0016020">
    <property type="term" value="C:membrane"/>
    <property type="evidence" value="ECO:0007669"/>
    <property type="project" value="UniProtKB-SubCell"/>
</dbReference>
<reference evidence="7 8" key="1">
    <citation type="submission" date="2014-05" db="EMBL/GenBank/DDBJ databases">
        <title>ATOL: Assembling a taxonomically balanced genome-scale reconstruction of the evolutionary history of the Enterobacteriaceae.</title>
        <authorList>
            <person name="Plunkett G.III."/>
            <person name="Neeno-Eckwall E.C."/>
            <person name="Glasner J.D."/>
            <person name="Perna N.T."/>
        </authorList>
    </citation>
    <scope>NUCLEOTIDE SEQUENCE [LARGE SCALE GENOMIC DNA]</scope>
    <source>
        <strain evidence="7 8">ATCC 33301</strain>
    </source>
</reference>
<evidence type="ECO:0000313" key="8">
    <source>
        <dbReference type="Proteomes" id="UP000028602"/>
    </source>
</evidence>
<dbReference type="Gene3D" id="1.10.3720.10">
    <property type="entry name" value="MetI-like"/>
    <property type="match status" value="1"/>
</dbReference>
<dbReference type="Proteomes" id="UP000028602">
    <property type="component" value="Unassembled WGS sequence"/>
</dbReference>
<evidence type="ECO:0000256" key="2">
    <source>
        <dbReference type="ARBA" id="ARBA00022448"/>
    </source>
</evidence>
<feature type="transmembrane region" description="Helical" evidence="6">
    <location>
        <begin position="70"/>
        <end position="90"/>
    </location>
</feature>
<evidence type="ECO:0000256" key="1">
    <source>
        <dbReference type="ARBA" id="ARBA00004141"/>
    </source>
</evidence>
<keyword evidence="8" id="KW-1185">Reference proteome</keyword>
<keyword evidence="3 6" id="KW-0812">Transmembrane</keyword>